<comment type="caution">
    <text evidence="1">The sequence shown here is derived from an EMBL/GenBank/DDBJ whole genome shotgun (WGS) entry which is preliminary data.</text>
</comment>
<protein>
    <submittedName>
        <fullName evidence="1">Uncharacterized protein</fullName>
    </submittedName>
</protein>
<name>A0ABD5YRF4_9EURY</name>
<reference evidence="1 2" key="1">
    <citation type="journal article" date="2019" name="Int. J. Syst. Evol. Microbiol.">
        <title>The Global Catalogue of Microorganisms (GCM) 10K type strain sequencing project: providing services to taxonomists for standard genome sequencing and annotation.</title>
        <authorList>
            <consortium name="The Broad Institute Genomics Platform"/>
            <consortium name="The Broad Institute Genome Sequencing Center for Infectious Disease"/>
            <person name="Wu L."/>
            <person name="Ma J."/>
        </authorList>
    </citation>
    <scope>NUCLEOTIDE SEQUENCE [LARGE SCALE GENOMIC DNA]</scope>
    <source>
        <strain evidence="1 2">RDMS1</strain>
    </source>
</reference>
<dbReference type="EMBL" id="JBHTAX010000001">
    <property type="protein sequence ID" value="MFC7189015.1"/>
    <property type="molecule type" value="Genomic_DNA"/>
</dbReference>
<accession>A0ABD5YRF4</accession>
<dbReference type="AlphaFoldDB" id="A0ABD5YRF4"/>
<sequence>MDPDSKELPFGLASGIVDEIESVFVVAGVFERIPEFDAFDTGDRG</sequence>
<dbReference type="Proteomes" id="UP001596417">
    <property type="component" value="Unassembled WGS sequence"/>
</dbReference>
<dbReference type="RefSeq" id="WP_390206596.1">
    <property type="nucleotide sequence ID" value="NZ_JBHSZC010000001.1"/>
</dbReference>
<evidence type="ECO:0000313" key="1">
    <source>
        <dbReference type="EMBL" id="MFC7189015.1"/>
    </source>
</evidence>
<organism evidence="1 2">
    <name type="scientific">Halocatena marina</name>
    <dbReference type="NCBI Taxonomy" id="2934937"/>
    <lineage>
        <taxon>Archaea</taxon>
        <taxon>Methanobacteriati</taxon>
        <taxon>Methanobacteriota</taxon>
        <taxon>Stenosarchaea group</taxon>
        <taxon>Halobacteria</taxon>
        <taxon>Halobacteriales</taxon>
        <taxon>Natronomonadaceae</taxon>
        <taxon>Halocatena</taxon>
    </lineage>
</organism>
<evidence type="ECO:0000313" key="2">
    <source>
        <dbReference type="Proteomes" id="UP001596417"/>
    </source>
</evidence>
<gene>
    <name evidence="1" type="ORF">ACFQL7_03560</name>
</gene>
<keyword evidence="2" id="KW-1185">Reference proteome</keyword>
<proteinExistence type="predicted"/>